<evidence type="ECO:0000256" key="5">
    <source>
        <dbReference type="ARBA" id="ARBA00022989"/>
    </source>
</evidence>
<keyword evidence="6 7" id="KW-0472">Membrane</keyword>
<dbReference type="Proteomes" id="UP000193498">
    <property type="component" value="Unassembled WGS sequence"/>
</dbReference>
<feature type="transmembrane region" description="Helical" evidence="7">
    <location>
        <begin position="128"/>
        <end position="149"/>
    </location>
</feature>
<evidence type="ECO:0000313" key="9">
    <source>
        <dbReference type="EMBL" id="ORX81630.1"/>
    </source>
</evidence>
<evidence type="ECO:0000313" key="10">
    <source>
        <dbReference type="Proteomes" id="UP000193498"/>
    </source>
</evidence>
<feature type="transmembrane region" description="Helical" evidence="7">
    <location>
        <begin position="255"/>
        <end position="274"/>
    </location>
</feature>
<dbReference type="InterPro" id="IPR006593">
    <property type="entry name" value="Cyt_b561/ferric_Rdtase_TM"/>
</dbReference>
<feature type="transmembrane region" description="Helical" evidence="7">
    <location>
        <begin position="90"/>
        <end position="108"/>
    </location>
</feature>
<dbReference type="GO" id="GO:0016020">
    <property type="term" value="C:membrane"/>
    <property type="evidence" value="ECO:0007669"/>
    <property type="project" value="UniProtKB-SubCell"/>
</dbReference>
<name>A0A1Y1X781_9FUNG</name>
<feature type="transmembrane region" description="Helical" evidence="7">
    <location>
        <begin position="20"/>
        <end position="44"/>
    </location>
</feature>
<dbReference type="InParanoid" id="A0A1Y1X781"/>
<dbReference type="EMBL" id="MCFE01000696">
    <property type="protein sequence ID" value="ORX81630.1"/>
    <property type="molecule type" value="Genomic_DNA"/>
</dbReference>
<keyword evidence="10" id="KW-1185">Reference proteome</keyword>
<organism evidence="9 10">
    <name type="scientific">Basidiobolus meristosporus CBS 931.73</name>
    <dbReference type="NCBI Taxonomy" id="1314790"/>
    <lineage>
        <taxon>Eukaryota</taxon>
        <taxon>Fungi</taxon>
        <taxon>Fungi incertae sedis</taxon>
        <taxon>Zoopagomycota</taxon>
        <taxon>Entomophthoromycotina</taxon>
        <taxon>Basidiobolomycetes</taxon>
        <taxon>Basidiobolales</taxon>
        <taxon>Basidiobolaceae</taxon>
        <taxon>Basidiobolus</taxon>
    </lineage>
</organism>
<feature type="transmembrane region" description="Helical" evidence="7">
    <location>
        <begin position="161"/>
        <end position="181"/>
    </location>
</feature>
<dbReference type="PANTHER" id="PTHR31685:SF2">
    <property type="entry name" value="PROTEIN YTP1"/>
    <property type="match status" value="1"/>
</dbReference>
<dbReference type="InterPro" id="IPR018827">
    <property type="entry name" value="YTP1_C"/>
</dbReference>
<keyword evidence="4" id="KW-0249">Electron transport</keyword>
<evidence type="ECO:0000259" key="8">
    <source>
        <dbReference type="PROSITE" id="PS50939"/>
    </source>
</evidence>
<sequence length="355" mass="39461">MDHGDHSSGAPLDLPEYNGVLTTHVLFMIASYGFIFPTGVVLGLIRSRWHVPVQMAGTGIAAFGLVLGFMHDVGSTHTHEHSHRNIHSNFAWVLILALALQGFCGFYMKFYKKATSNFRRVAKKVHRWLGISTIVLAYVQMLFGAIVYLGICKADHLGQCLAHFIMGSSFVAYGIILLIIARAGNAYMQSLGKSQEYWDSWVMTLWGIFNTFTEHRWGESWSHGDLQHTSLGLVWWFGGMLGLYMTRPNGKNRNIFPALVIIFTGVAMAMHAQLSATSGVIHSFFGYALTIAGVARIAEVLKTQDDVMEGKFPKHPLQSISAFFLILAGCLFMSATEEMMSFLNWAMIDGVSYSN</sequence>
<comment type="subcellular location">
    <subcellularLocation>
        <location evidence="1">Membrane</location>
    </subcellularLocation>
</comment>
<feature type="non-terminal residue" evidence="9">
    <location>
        <position position="355"/>
    </location>
</feature>
<dbReference type="Pfam" id="PF10355">
    <property type="entry name" value="Ytp1"/>
    <property type="match status" value="1"/>
</dbReference>
<feature type="transmembrane region" description="Helical" evidence="7">
    <location>
        <begin position="319"/>
        <end position="336"/>
    </location>
</feature>
<dbReference type="PANTHER" id="PTHR31685">
    <property type="entry name" value="INTEGRAL MEMBRANE PROTEIN (AFU_ORTHOLOGUE AFUA_6G12730)-RELATED"/>
    <property type="match status" value="1"/>
</dbReference>
<feature type="transmembrane region" description="Helical" evidence="7">
    <location>
        <begin position="280"/>
        <end position="298"/>
    </location>
</feature>
<dbReference type="AlphaFoldDB" id="A0A1Y1X781"/>
<gene>
    <name evidence="9" type="ORF">K493DRAFT_270400</name>
</gene>
<dbReference type="FunCoup" id="A0A1Y1X781">
    <property type="interactions" value="25"/>
</dbReference>
<dbReference type="PROSITE" id="PS50939">
    <property type="entry name" value="CYTOCHROME_B561"/>
    <property type="match status" value="1"/>
</dbReference>
<dbReference type="InterPro" id="IPR018825">
    <property type="entry name" value="DUF2427"/>
</dbReference>
<feature type="transmembrane region" description="Helical" evidence="7">
    <location>
        <begin position="51"/>
        <end position="70"/>
    </location>
</feature>
<evidence type="ECO:0000256" key="2">
    <source>
        <dbReference type="ARBA" id="ARBA00022448"/>
    </source>
</evidence>
<evidence type="ECO:0000256" key="4">
    <source>
        <dbReference type="ARBA" id="ARBA00022982"/>
    </source>
</evidence>
<dbReference type="SMART" id="SM00665">
    <property type="entry name" value="B561"/>
    <property type="match status" value="1"/>
</dbReference>
<dbReference type="CDD" id="cd08760">
    <property type="entry name" value="Cyt_b561_FRRS1_like"/>
    <property type="match status" value="1"/>
</dbReference>
<feature type="domain" description="Cytochrome b561" evidence="8">
    <location>
        <begin position="1"/>
        <end position="182"/>
    </location>
</feature>
<comment type="caution">
    <text evidence="9">The sequence shown here is derived from an EMBL/GenBank/DDBJ whole genome shotgun (WGS) entry which is preliminary data.</text>
</comment>
<evidence type="ECO:0000256" key="6">
    <source>
        <dbReference type="ARBA" id="ARBA00023136"/>
    </source>
</evidence>
<evidence type="ECO:0000256" key="1">
    <source>
        <dbReference type="ARBA" id="ARBA00004370"/>
    </source>
</evidence>
<accession>A0A1Y1X781</accession>
<dbReference type="OrthoDB" id="4137487at2759"/>
<protein>
    <recommendedName>
        <fullName evidence="8">Cytochrome b561 domain-containing protein</fullName>
    </recommendedName>
</protein>
<dbReference type="Pfam" id="PF10348">
    <property type="entry name" value="DUF2427"/>
    <property type="match status" value="1"/>
</dbReference>
<dbReference type="STRING" id="1314790.A0A1Y1X781"/>
<keyword evidence="5 7" id="KW-1133">Transmembrane helix</keyword>
<evidence type="ECO:0000256" key="7">
    <source>
        <dbReference type="SAM" id="Phobius"/>
    </source>
</evidence>
<keyword evidence="3 7" id="KW-0812">Transmembrane</keyword>
<evidence type="ECO:0000256" key="3">
    <source>
        <dbReference type="ARBA" id="ARBA00022692"/>
    </source>
</evidence>
<proteinExistence type="predicted"/>
<dbReference type="Gene3D" id="1.20.120.1770">
    <property type="match status" value="1"/>
</dbReference>
<reference evidence="9 10" key="1">
    <citation type="submission" date="2016-07" db="EMBL/GenBank/DDBJ databases">
        <title>Pervasive Adenine N6-methylation of Active Genes in Fungi.</title>
        <authorList>
            <consortium name="DOE Joint Genome Institute"/>
            <person name="Mondo S.J."/>
            <person name="Dannebaum R.O."/>
            <person name="Kuo R.C."/>
            <person name="Labutti K."/>
            <person name="Haridas S."/>
            <person name="Kuo A."/>
            <person name="Salamov A."/>
            <person name="Ahrendt S.R."/>
            <person name="Lipzen A."/>
            <person name="Sullivan W."/>
            <person name="Andreopoulos W.B."/>
            <person name="Clum A."/>
            <person name="Lindquist E."/>
            <person name="Daum C."/>
            <person name="Ramamoorthy G.K."/>
            <person name="Gryganskyi A."/>
            <person name="Culley D."/>
            <person name="Magnuson J.K."/>
            <person name="James T.Y."/>
            <person name="O'Malley M.A."/>
            <person name="Stajich J.E."/>
            <person name="Spatafora J.W."/>
            <person name="Visel A."/>
            <person name="Grigoriev I.V."/>
        </authorList>
    </citation>
    <scope>NUCLEOTIDE SEQUENCE [LARGE SCALE GENOMIC DNA]</scope>
    <source>
        <strain evidence="9 10">CBS 931.73</strain>
    </source>
</reference>
<keyword evidence="2" id="KW-0813">Transport</keyword>